<accession>A0A1Y5IHU8</accession>
<evidence type="ECO:0000256" key="1">
    <source>
        <dbReference type="SAM" id="MobiDB-lite"/>
    </source>
</evidence>
<name>A0A1Y5IHU8_OSTTA</name>
<protein>
    <submittedName>
        <fullName evidence="2">Uncharacterized protein</fullName>
    </submittedName>
</protein>
<dbReference type="PANTHER" id="PTHR36974:SF1">
    <property type="entry name" value="DOXX FAMILY MEMBRANE PROTEIN"/>
    <property type="match status" value="1"/>
</dbReference>
<dbReference type="Proteomes" id="UP000195557">
    <property type="component" value="Unassembled WGS sequence"/>
</dbReference>
<dbReference type="PANTHER" id="PTHR36974">
    <property type="entry name" value="MEMBRANE PROTEIN-RELATED"/>
    <property type="match status" value="1"/>
</dbReference>
<proteinExistence type="predicted"/>
<sequence length="260" mass="27792">MRVATSISPSTSGLPAIARASTSRRPARDRRATGRVTSVRASSSSETEKAEKALEAPWVAPGYRGAFVSTLEPKAQGAVVLAIWSAIAIGTYECVSEIGPALERAAPGAMAWSKSTWPVIGATYVAAGWAHFQFRDGFESMMPHRGCWGFWNVPGSKRFHVEWTGAAEILGGAGLMLGSLPFGLTPDWLSEWLTPVSAISLFALTCVVTPANTYMFTHNAPGPLPPNADDSMRTLPLQGHLARALLQVFLLSLLHGCAER</sequence>
<dbReference type="AlphaFoldDB" id="A0A1Y5IHU8"/>
<dbReference type="eggNOG" id="ENOG502S5TX">
    <property type="taxonomic scope" value="Eukaryota"/>
</dbReference>
<feature type="region of interest" description="Disordered" evidence="1">
    <location>
        <begin position="1"/>
        <end position="51"/>
    </location>
</feature>
<reference evidence="2" key="1">
    <citation type="submission" date="2017-04" db="EMBL/GenBank/DDBJ databases">
        <title>Population genomics of picophytoplankton unveils novel chromosome hypervariability.</title>
        <authorList>
            <consortium name="DOE Joint Genome Institute"/>
            <person name="Blanc-Mathieu R."/>
            <person name="Krasovec M."/>
            <person name="Hebrard M."/>
            <person name="Yau S."/>
            <person name="Desgranges E."/>
            <person name="Martin J."/>
            <person name="Schackwitz W."/>
            <person name="Kuo A."/>
            <person name="Salin G."/>
            <person name="Donnadieu C."/>
            <person name="Desdevises Y."/>
            <person name="Sanchez-Ferandin S."/>
            <person name="Moreau H."/>
            <person name="Rivals E."/>
            <person name="Grigoriev I.V."/>
            <person name="Grimsley N."/>
            <person name="Eyre-Walker A."/>
            <person name="Piganeau G."/>
        </authorList>
    </citation>
    <scope>NUCLEOTIDE SEQUENCE [LARGE SCALE GENOMIC DNA]</scope>
    <source>
        <strain evidence="2">RCC 1115</strain>
    </source>
</reference>
<dbReference type="EMBL" id="KZ155771">
    <property type="protein sequence ID" value="OUS49146.1"/>
    <property type="molecule type" value="Genomic_DNA"/>
</dbReference>
<organism evidence="2">
    <name type="scientific">Ostreococcus tauri</name>
    <name type="common">Marine green alga</name>
    <dbReference type="NCBI Taxonomy" id="70448"/>
    <lineage>
        <taxon>Eukaryota</taxon>
        <taxon>Viridiplantae</taxon>
        <taxon>Chlorophyta</taxon>
        <taxon>Mamiellophyceae</taxon>
        <taxon>Mamiellales</taxon>
        <taxon>Bathycoccaceae</taxon>
        <taxon>Ostreococcus</taxon>
    </lineage>
</organism>
<feature type="compositionally biased region" description="Low complexity" evidence="1">
    <location>
        <begin position="15"/>
        <end position="24"/>
    </location>
</feature>
<feature type="compositionally biased region" description="Polar residues" evidence="1">
    <location>
        <begin position="1"/>
        <end position="13"/>
    </location>
</feature>
<evidence type="ECO:0000313" key="2">
    <source>
        <dbReference type="EMBL" id="OUS49146.1"/>
    </source>
</evidence>
<gene>
    <name evidence="2" type="ORF">BE221DRAFT_5201</name>
</gene>